<protein>
    <recommendedName>
        <fullName evidence="1">Cupin type-1 domain-containing protein</fullName>
    </recommendedName>
</protein>
<organism evidence="2 3">
    <name type="scientific">Ktedonobacter robiniae</name>
    <dbReference type="NCBI Taxonomy" id="2778365"/>
    <lineage>
        <taxon>Bacteria</taxon>
        <taxon>Bacillati</taxon>
        <taxon>Chloroflexota</taxon>
        <taxon>Ktedonobacteria</taxon>
        <taxon>Ktedonobacterales</taxon>
        <taxon>Ktedonobacteraceae</taxon>
        <taxon>Ktedonobacter</taxon>
    </lineage>
</organism>
<evidence type="ECO:0000313" key="3">
    <source>
        <dbReference type="Proteomes" id="UP000654345"/>
    </source>
</evidence>
<feature type="domain" description="Cupin type-1" evidence="1">
    <location>
        <begin position="16"/>
        <end position="116"/>
    </location>
</feature>
<comment type="caution">
    <text evidence="2">The sequence shown here is derived from an EMBL/GenBank/DDBJ whole genome shotgun (WGS) entry which is preliminary data.</text>
</comment>
<dbReference type="Gene3D" id="2.60.120.10">
    <property type="entry name" value="Jelly Rolls"/>
    <property type="match status" value="1"/>
</dbReference>
<accession>A0ABQ3V6C4</accession>
<dbReference type="InterPro" id="IPR006045">
    <property type="entry name" value="Cupin_1"/>
</dbReference>
<dbReference type="SMART" id="SM00835">
    <property type="entry name" value="Cupin_1"/>
    <property type="match status" value="1"/>
</dbReference>
<reference evidence="2 3" key="1">
    <citation type="journal article" date="2021" name="Int. J. Syst. Evol. Microbiol.">
        <title>Reticulibacter mediterranei gen. nov., sp. nov., within the new family Reticulibacteraceae fam. nov., and Ktedonospora formicarum gen. nov., sp. nov., Ktedonobacter robiniae sp. nov., Dictyobacter formicarum sp. nov. and Dictyobacter arantiisoli sp. nov., belonging to the class Ktedonobacteria.</title>
        <authorList>
            <person name="Yabe S."/>
            <person name="Zheng Y."/>
            <person name="Wang C.M."/>
            <person name="Sakai Y."/>
            <person name="Abe K."/>
            <person name="Yokota A."/>
            <person name="Donadio S."/>
            <person name="Cavaletti L."/>
            <person name="Monciardini P."/>
        </authorList>
    </citation>
    <scope>NUCLEOTIDE SEQUENCE [LARGE SCALE GENOMIC DNA]</scope>
    <source>
        <strain evidence="2 3">SOSP1-30</strain>
    </source>
</reference>
<dbReference type="EMBL" id="BNJG01000005">
    <property type="protein sequence ID" value="GHO60468.1"/>
    <property type="molecule type" value="Genomic_DNA"/>
</dbReference>
<name>A0ABQ3V6C4_9CHLR</name>
<proteinExistence type="predicted"/>
<dbReference type="SUPFAM" id="SSF51182">
    <property type="entry name" value="RmlC-like cupins"/>
    <property type="match status" value="1"/>
</dbReference>
<dbReference type="Proteomes" id="UP000654345">
    <property type="component" value="Unassembled WGS sequence"/>
</dbReference>
<dbReference type="InterPro" id="IPR011051">
    <property type="entry name" value="RmlC_Cupin_sf"/>
</dbReference>
<gene>
    <name evidence="2" type="ORF">KSB_89430</name>
</gene>
<dbReference type="Pfam" id="PF00190">
    <property type="entry name" value="Cupin_1"/>
    <property type="match status" value="1"/>
</dbReference>
<evidence type="ECO:0000259" key="1">
    <source>
        <dbReference type="SMART" id="SM00835"/>
    </source>
</evidence>
<dbReference type="InterPro" id="IPR014710">
    <property type="entry name" value="RmlC-like_jellyroll"/>
</dbReference>
<keyword evidence="3" id="KW-1185">Reference proteome</keyword>
<sequence>MQVSYPYGPAPQSFTYRMLAQPPIQAPKGTVRIVDSSSFHVSKTIAGVLQDIEPGGIREMHWHPNADEWQYYIEGSGRMTVFGAQGKARTFDYQAVWAMFPQTWATFLRIQEKRTRASCHYSKPLTLPKSPWLSGWQ</sequence>
<evidence type="ECO:0000313" key="2">
    <source>
        <dbReference type="EMBL" id="GHO60468.1"/>
    </source>
</evidence>